<dbReference type="PANTHER" id="PTHR36617:SF11">
    <property type="entry name" value="PROTEIN, PUTATIVE-RELATED"/>
    <property type="match status" value="1"/>
</dbReference>
<organism evidence="2">
    <name type="scientific">Medicago truncatula</name>
    <name type="common">Barrel medic</name>
    <name type="synonym">Medicago tribuloides</name>
    <dbReference type="NCBI Taxonomy" id="3880"/>
    <lineage>
        <taxon>Eukaryota</taxon>
        <taxon>Viridiplantae</taxon>
        <taxon>Streptophyta</taxon>
        <taxon>Embryophyta</taxon>
        <taxon>Tracheophyta</taxon>
        <taxon>Spermatophyta</taxon>
        <taxon>Magnoliopsida</taxon>
        <taxon>eudicotyledons</taxon>
        <taxon>Gunneridae</taxon>
        <taxon>Pentapetalae</taxon>
        <taxon>rosids</taxon>
        <taxon>fabids</taxon>
        <taxon>Fabales</taxon>
        <taxon>Fabaceae</taxon>
        <taxon>Papilionoideae</taxon>
        <taxon>50 kb inversion clade</taxon>
        <taxon>NPAAA clade</taxon>
        <taxon>Hologalegina</taxon>
        <taxon>IRL clade</taxon>
        <taxon>Trifolieae</taxon>
        <taxon>Medicago</taxon>
    </lineage>
</organism>
<comment type="caution">
    <text evidence="2">The sequence shown here is derived from an EMBL/GenBank/DDBJ whole genome shotgun (WGS) entry which is preliminary data.</text>
</comment>
<reference evidence="2" key="1">
    <citation type="journal article" date="2018" name="Nat. Plants">
        <title>Whole-genome landscape of Medicago truncatula symbiotic genes.</title>
        <authorList>
            <person name="Pecrix Y."/>
            <person name="Gamas P."/>
            <person name="Carrere S."/>
        </authorList>
    </citation>
    <scope>NUCLEOTIDE SEQUENCE</scope>
    <source>
        <tissue evidence="2">Leaves</tissue>
    </source>
</reference>
<feature type="domain" description="Reverse transcriptase zinc-binding" evidence="1">
    <location>
        <begin position="158"/>
        <end position="229"/>
    </location>
</feature>
<keyword evidence="2" id="KW-0695">RNA-directed DNA polymerase</keyword>
<name>A0A396GG86_MEDTR</name>
<dbReference type="InterPro" id="IPR026960">
    <property type="entry name" value="RVT-Znf"/>
</dbReference>
<keyword evidence="2" id="KW-0548">Nucleotidyltransferase</keyword>
<accession>A0A396GG86</accession>
<evidence type="ECO:0000313" key="2">
    <source>
        <dbReference type="EMBL" id="RHN40252.1"/>
    </source>
</evidence>
<dbReference type="EMBL" id="PSQE01000008">
    <property type="protein sequence ID" value="RHN40252.1"/>
    <property type="molecule type" value="Genomic_DNA"/>
</dbReference>
<dbReference type="PANTHER" id="PTHR36617">
    <property type="entry name" value="PROTEIN, PUTATIVE-RELATED"/>
    <property type="match status" value="1"/>
</dbReference>
<protein>
    <submittedName>
        <fullName evidence="2">Putative reverse transcriptase zinc-binding domain-containing protein</fullName>
    </submittedName>
</protein>
<dbReference type="Gramene" id="rna46377">
    <property type="protein sequence ID" value="RHN40252.1"/>
    <property type="gene ID" value="gene46377"/>
</dbReference>
<sequence length="336" mass="40336">MNVENVNWPWYVSKWWKDIVTIDQGGGASWFNGEVIRRVHNGLNTSFWNTKWRGEMIFCSKYPRLFAISNQKDAKVAEMWEDRGTETELIFNWRRRLFVWEEEILNNLLRDLHGFDRTQGEDEWCWKLEDGGRFTVSLTYKKLAEVLLVEDEWGEAEYRVFGQIWKSPAPSKAVALSWKGFLNRVPTRVNLVRRNTLPTNASSICVFCNVEEESTNHLFLHCKETRKVWKKLENWLEVNLITPSNLFSHWTCWEGQLSNWKELKRGMRFIWHTAIWVIWNFRNNIIFKNGGIEVEVVAEEIKMLSWKWSLSRLKTQPCLYYEWRWNPRWYLGVLRG</sequence>
<dbReference type="Pfam" id="PF13966">
    <property type="entry name" value="zf-RVT"/>
    <property type="match status" value="1"/>
</dbReference>
<evidence type="ECO:0000259" key="1">
    <source>
        <dbReference type="Pfam" id="PF13966"/>
    </source>
</evidence>
<proteinExistence type="predicted"/>
<gene>
    <name evidence="2" type="ORF">MtrunA17_Chr8g0352741</name>
</gene>
<dbReference type="GO" id="GO:0003964">
    <property type="term" value="F:RNA-directed DNA polymerase activity"/>
    <property type="evidence" value="ECO:0007669"/>
    <property type="project" value="UniProtKB-KW"/>
</dbReference>
<keyword evidence="2" id="KW-0808">Transferase</keyword>
<dbReference type="AlphaFoldDB" id="A0A396GG86"/>
<dbReference type="Proteomes" id="UP000265566">
    <property type="component" value="Chromosome 8"/>
</dbReference>